<organism evidence="1 2">
    <name type="scientific">Panagrolaimus davidi</name>
    <dbReference type="NCBI Taxonomy" id="227884"/>
    <lineage>
        <taxon>Eukaryota</taxon>
        <taxon>Metazoa</taxon>
        <taxon>Ecdysozoa</taxon>
        <taxon>Nematoda</taxon>
        <taxon>Chromadorea</taxon>
        <taxon>Rhabditida</taxon>
        <taxon>Tylenchina</taxon>
        <taxon>Panagrolaimomorpha</taxon>
        <taxon>Panagrolaimoidea</taxon>
        <taxon>Panagrolaimidae</taxon>
        <taxon>Panagrolaimus</taxon>
    </lineage>
</organism>
<dbReference type="Proteomes" id="UP000887578">
    <property type="component" value="Unplaced"/>
</dbReference>
<protein>
    <submittedName>
        <fullName evidence="2">CCHC-type domain-containing protein</fullName>
    </submittedName>
</protein>
<sequence length="219" mass="24624">MVNLYGLEPTFTELRDRVLLVVRAEKNVSGAQLQTSQHPNLYNVPHRAPHQNFKPLMASDLYRPKYERQKSTDKDCVFCGKHNKSSSCNTVPEIKERKRIANAKDLCFKCLQPGHSGSTCKDVRPCSLCKGNHNAAFCFPSEKPTSMHSVNTVNIKISTHSKDVAMMVKPAPVCNPHRPLLEKEANIFFDGGSTASFIKESLVMQLKLPIIQEENLFLL</sequence>
<dbReference type="AlphaFoldDB" id="A0A914PQW7"/>
<dbReference type="WBParaSite" id="PDA_v2.g17227.t1">
    <property type="protein sequence ID" value="PDA_v2.g17227.t1"/>
    <property type="gene ID" value="PDA_v2.g17227"/>
</dbReference>
<proteinExistence type="predicted"/>
<dbReference type="PANTHER" id="PTHR47331:SF1">
    <property type="entry name" value="GAG-LIKE PROTEIN"/>
    <property type="match status" value="1"/>
</dbReference>
<accession>A0A914PQW7</accession>
<evidence type="ECO:0000313" key="2">
    <source>
        <dbReference type="WBParaSite" id="PDA_v2.g17227.t1"/>
    </source>
</evidence>
<reference evidence="2" key="1">
    <citation type="submission" date="2022-11" db="UniProtKB">
        <authorList>
            <consortium name="WormBaseParasite"/>
        </authorList>
    </citation>
    <scope>IDENTIFICATION</scope>
</reference>
<name>A0A914PQW7_9BILA</name>
<evidence type="ECO:0000313" key="1">
    <source>
        <dbReference type="Proteomes" id="UP000887578"/>
    </source>
</evidence>
<keyword evidence="1" id="KW-1185">Reference proteome</keyword>
<dbReference type="PANTHER" id="PTHR47331">
    <property type="entry name" value="PHD-TYPE DOMAIN-CONTAINING PROTEIN"/>
    <property type="match status" value="1"/>
</dbReference>